<protein>
    <submittedName>
        <fullName evidence="3">Putative iron-regulated membrane protein</fullName>
    </submittedName>
</protein>
<feature type="transmembrane region" description="Helical" evidence="2">
    <location>
        <begin position="367"/>
        <end position="388"/>
    </location>
</feature>
<dbReference type="PROSITE" id="PS51257">
    <property type="entry name" value="PROKAR_LIPOPROTEIN"/>
    <property type="match status" value="1"/>
</dbReference>
<reference evidence="3 4" key="1">
    <citation type="submission" date="2019-03" db="EMBL/GenBank/DDBJ databases">
        <title>Genomic Encyclopedia of Type Strains, Phase IV (KMG-IV): sequencing the most valuable type-strain genomes for metagenomic binning, comparative biology and taxonomic classification.</title>
        <authorList>
            <person name="Goeker M."/>
        </authorList>
    </citation>
    <scope>NUCLEOTIDE SEQUENCE [LARGE SCALE GENOMIC DNA]</scope>
    <source>
        <strain evidence="3 4">DSM 100059</strain>
    </source>
</reference>
<comment type="caution">
    <text evidence="3">The sequence shown here is derived from an EMBL/GenBank/DDBJ whole genome shotgun (WGS) entry which is preliminary data.</text>
</comment>
<dbReference type="InterPro" id="IPR005625">
    <property type="entry name" value="PepSY-ass_TM"/>
</dbReference>
<evidence type="ECO:0000256" key="1">
    <source>
        <dbReference type="SAM" id="MobiDB-lite"/>
    </source>
</evidence>
<dbReference type="PANTHER" id="PTHR34219:SF3">
    <property type="entry name" value="BLL7967 PROTEIN"/>
    <property type="match status" value="1"/>
</dbReference>
<keyword evidence="2" id="KW-0472">Membrane</keyword>
<organism evidence="3 4">
    <name type="scientific">Dinghuibacter silviterrae</name>
    <dbReference type="NCBI Taxonomy" id="1539049"/>
    <lineage>
        <taxon>Bacteria</taxon>
        <taxon>Pseudomonadati</taxon>
        <taxon>Bacteroidota</taxon>
        <taxon>Chitinophagia</taxon>
        <taxon>Chitinophagales</taxon>
        <taxon>Chitinophagaceae</taxon>
        <taxon>Dinghuibacter</taxon>
    </lineage>
</organism>
<dbReference type="Pfam" id="PF03929">
    <property type="entry name" value="PepSY_TM"/>
    <property type="match status" value="1"/>
</dbReference>
<accession>A0A4R8DUI4</accession>
<evidence type="ECO:0000313" key="3">
    <source>
        <dbReference type="EMBL" id="TDX01586.1"/>
    </source>
</evidence>
<name>A0A4R8DUI4_9BACT</name>
<sequence length="415" mass="46446">MKYWIGRIHLWLGLASGLVVLLVSLTGCLFVFQQEVSDGWYKDRFFVTPSTTALPLSTLLTHARAALGTPVNNVTTYADPARAWEFMSYKENPDALTYFGTLVYYRSVFIDPHTGRITGSRDYKHDFFFLVKYLHWSLLLNTRYGQPIVGWSTIVFVVLLLTGLVLWWPKRWTRAARRQSFSIKWGARFKRLNYDLHNVLGFYVLLLALVMALTGLVFAFGWMSRWVGAIGREHVVAAPRAQAVAAAGTPVHAAQTTAAIVDPGATMTLNSNAAPDPLDAAFARAKTLLPDARRIGLTPPGDRDSTIAINGYRGCRTYYDRDDLLFDRRTGRLLKRINFIERTVGDKLLNMNYDIHVGAIGGLVGKLLAFIISLVCASLPVTGFLVWWGKKRKRPRATSPPAARGPNRYSSITSQ</sequence>
<dbReference type="PANTHER" id="PTHR34219">
    <property type="entry name" value="IRON-REGULATED INNER MEMBRANE PROTEIN-RELATED"/>
    <property type="match status" value="1"/>
</dbReference>
<feature type="transmembrane region" description="Helical" evidence="2">
    <location>
        <begin position="12"/>
        <end position="32"/>
    </location>
</feature>
<keyword evidence="2" id="KW-1133">Transmembrane helix</keyword>
<dbReference type="Proteomes" id="UP000294498">
    <property type="component" value="Unassembled WGS sequence"/>
</dbReference>
<evidence type="ECO:0000313" key="4">
    <source>
        <dbReference type="Proteomes" id="UP000294498"/>
    </source>
</evidence>
<feature type="region of interest" description="Disordered" evidence="1">
    <location>
        <begin position="395"/>
        <end position="415"/>
    </location>
</feature>
<dbReference type="RefSeq" id="WP_133994231.1">
    <property type="nucleotide sequence ID" value="NZ_SODV01000001.1"/>
</dbReference>
<gene>
    <name evidence="3" type="ORF">EDB95_2626</name>
</gene>
<evidence type="ECO:0000256" key="2">
    <source>
        <dbReference type="SAM" id="Phobius"/>
    </source>
</evidence>
<dbReference type="AlphaFoldDB" id="A0A4R8DUI4"/>
<feature type="transmembrane region" description="Helical" evidence="2">
    <location>
        <begin position="200"/>
        <end position="223"/>
    </location>
</feature>
<keyword evidence="4" id="KW-1185">Reference proteome</keyword>
<dbReference type="OrthoDB" id="111691at2"/>
<feature type="transmembrane region" description="Helical" evidence="2">
    <location>
        <begin position="148"/>
        <end position="168"/>
    </location>
</feature>
<keyword evidence="2" id="KW-0812">Transmembrane</keyword>
<dbReference type="EMBL" id="SODV01000001">
    <property type="protein sequence ID" value="TDX01586.1"/>
    <property type="molecule type" value="Genomic_DNA"/>
</dbReference>
<proteinExistence type="predicted"/>